<dbReference type="PROSITE" id="PS50109">
    <property type="entry name" value="HIS_KIN"/>
    <property type="match status" value="1"/>
</dbReference>
<dbReference type="InterPro" id="IPR003594">
    <property type="entry name" value="HATPase_dom"/>
</dbReference>
<evidence type="ECO:0000256" key="1">
    <source>
        <dbReference type="ARBA" id="ARBA00000085"/>
    </source>
</evidence>
<feature type="domain" description="Histidine kinase" evidence="9">
    <location>
        <begin position="312"/>
        <end position="532"/>
    </location>
</feature>
<dbReference type="Proteomes" id="UP001333710">
    <property type="component" value="Chromosome"/>
</dbReference>
<evidence type="ECO:0000259" key="9">
    <source>
        <dbReference type="PROSITE" id="PS50109"/>
    </source>
</evidence>
<comment type="catalytic activity">
    <reaction evidence="1">
        <text>ATP + protein L-histidine = ADP + protein N-phospho-L-histidine.</text>
        <dbReference type="EC" id="2.7.13.3"/>
    </reaction>
</comment>
<dbReference type="SUPFAM" id="SSF47384">
    <property type="entry name" value="Homodimeric domain of signal transducing histidine kinase"/>
    <property type="match status" value="1"/>
</dbReference>
<keyword evidence="6" id="KW-0902">Two-component regulatory system</keyword>
<dbReference type="RefSeq" id="WP_338294607.1">
    <property type="nucleotide sequence ID" value="NZ_AP027272.1"/>
</dbReference>
<dbReference type="SUPFAM" id="SSF55785">
    <property type="entry name" value="PYP-like sensor domain (PAS domain)"/>
    <property type="match status" value="2"/>
</dbReference>
<dbReference type="Gene3D" id="3.30.450.20">
    <property type="entry name" value="PAS domain"/>
    <property type="match status" value="2"/>
</dbReference>
<dbReference type="SMART" id="SM00091">
    <property type="entry name" value="PAS"/>
    <property type="match status" value="2"/>
</dbReference>
<gene>
    <name evidence="11" type="ORF">MACH26_40630</name>
</gene>
<dbReference type="InterPro" id="IPR036097">
    <property type="entry name" value="HisK_dim/P_sf"/>
</dbReference>
<evidence type="ECO:0000256" key="4">
    <source>
        <dbReference type="ARBA" id="ARBA00022679"/>
    </source>
</evidence>
<dbReference type="CDD" id="cd00082">
    <property type="entry name" value="HisKA"/>
    <property type="match status" value="1"/>
</dbReference>
<dbReference type="EMBL" id="AP027272">
    <property type="protein sequence ID" value="BDX08542.1"/>
    <property type="molecule type" value="Genomic_DNA"/>
</dbReference>
<dbReference type="NCBIfam" id="TIGR00229">
    <property type="entry name" value="sensory_box"/>
    <property type="match status" value="2"/>
</dbReference>
<dbReference type="SMART" id="SM00387">
    <property type="entry name" value="HATPase_c"/>
    <property type="match status" value="1"/>
</dbReference>
<evidence type="ECO:0000256" key="6">
    <source>
        <dbReference type="ARBA" id="ARBA00023012"/>
    </source>
</evidence>
<keyword evidence="3 7" id="KW-0597">Phosphoprotein</keyword>
<reference evidence="11" key="1">
    <citation type="submission" date="2023-01" db="EMBL/GenBank/DDBJ databases">
        <title>Complete genome sequence of Planctobacterium marinum strain Dej080120_11.</title>
        <authorList>
            <person name="Ueki S."/>
            <person name="Maruyama F."/>
        </authorList>
    </citation>
    <scope>NUCLEOTIDE SEQUENCE</scope>
    <source>
        <strain evidence="11">Dej080120_11</strain>
    </source>
</reference>
<feature type="modified residue" description="4-aspartylphosphate" evidence="7">
    <location>
        <position position="604"/>
    </location>
</feature>
<proteinExistence type="predicted"/>
<organism evidence="11 12">
    <name type="scientific">Planctobacterium marinum</name>
    <dbReference type="NCBI Taxonomy" id="1631968"/>
    <lineage>
        <taxon>Bacteria</taxon>
        <taxon>Pseudomonadati</taxon>
        <taxon>Pseudomonadota</taxon>
        <taxon>Gammaproteobacteria</taxon>
        <taxon>Alteromonadales</taxon>
        <taxon>Alteromonadaceae</taxon>
        <taxon>Planctobacterium</taxon>
    </lineage>
</organism>
<evidence type="ECO:0000313" key="11">
    <source>
        <dbReference type="EMBL" id="BDX08542.1"/>
    </source>
</evidence>
<dbReference type="InterPro" id="IPR001789">
    <property type="entry name" value="Sig_transdc_resp-reg_receiver"/>
</dbReference>
<dbReference type="GO" id="GO:0000155">
    <property type="term" value="F:phosphorelay sensor kinase activity"/>
    <property type="evidence" value="ECO:0007669"/>
    <property type="project" value="InterPro"/>
</dbReference>
<dbReference type="InterPro" id="IPR004358">
    <property type="entry name" value="Sig_transdc_His_kin-like_C"/>
</dbReference>
<dbReference type="KEGG" id="pmaw:MACH26_40630"/>
<dbReference type="SMART" id="SM00388">
    <property type="entry name" value="HisKA"/>
    <property type="match status" value="1"/>
</dbReference>
<protein>
    <recommendedName>
        <fullName evidence="2">histidine kinase</fullName>
        <ecNumber evidence="2">2.7.13.3</ecNumber>
    </recommendedName>
</protein>
<dbReference type="Pfam" id="PF00512">
    <property type="entry name" value="HisKA"/>
    <property type="match status" value="1"/>
</dbReference>
<sequence>MSAAMTLEEENQKLKQELDKVRAERDKYKQLFDVSADALSIIDLESSCFIECNSAAVQMHGVENEQNFLNLSPAQISPEFQACGRPSNEMAREYITKTVTEGPQVFQWLHSRLDGTVFECLVSLTAIPVQGSTLVLAIGRDISPLVKVQRELELALLESTRFEEAYLHEKEKFEQFVDLAPIGIAINKMADGAFKFVNKEFSRFTGYKINELNEMDYWQLTPEEYAEQEAEQLTRLQESGRYGPYKKHYIHQKGHRYPVLLSGIRIVARDGEEQIWSVVQDISQQQEAEDTLRRAKDEAIQASNAKSEFLSNMSHEIRTPMNGVLGTLQLLGEENNSEKGAKLISNAIFSANTLLTIINDILDYSKIESNQLTIEQVDFSLALIAESVIADMEPVAQEKGITLALNIEANMPLVWIGDPVRIRQIMMNLISNAVKFTEQGSVEVSLRESERGGLAGLLIDITDTGIGMSKEAVSSLFERFTQADSTITRKFGGTGLGMSITNNLVSLMDGNIRVASSEGKGTKFVIFIPLLKSKKAEVKLAEARDIAIPDLTEKRVLVAEDNFVNREIIESMLEKTHAEIHFAENGQEALALFPEINPDIVLMDIQMPIMDGKEAFKRIRQINSTVPIVALTANVMSQDIRDYRAMGFTGHLGKPFDIQQIYRCLTVHLFS</sequence>
<keyword evidence="5" id="KW-0418">Kinase</keyword>
<dbReference type="SUPFAM" id="SSF55874">
    <property type="entry name" value="ATPase domain of HSP90 chaperone/DNA topoisomerase II/histidine kinase"/>
    <property type="match status" value="1"/>
</dbReference>
<dbReference type="EC" id="2.7.13.3" evidence="2"/>
<dbReference type="InterPro" id="IPR001610">
    <property type="entry name" value="PAC"/>
</dbReference>
<dbReference type="Gene3D" id="1.10.287.130">
    <property type="match status" value="1"/>
</dbReference>
<dbReference type="FunFam" id="3.30.565.10:FF:000010">
    <property type="entry name" value="Sensor histidine kinase RcsC"/>
    <property type="match status" value="1"/>
</dbReference>
<dbReference type="Pfam" id="PF02518">
    <property type="entry name" value="HATPase_c"/>
    <property type="match status" value="1"/>
</dbReference>
<feature type="coiled-coil region" evidence="8">
    <location>
        <begin position="4"/>
        <end position="31"/>
    </location>
</feature>
<dbReference type="Pfam" id="PF13426">
    <property type="entry name" value="PAS_9"/>
    <property type="match status" value="2"/>
</dbReference>
<dbReference type="InterPro" id="IPR005467">
    <property type="entry name" value="His_kinase_dom"/>
</dbReference>
<dbReference type="AlphaFoldDB" id="A0AA48HRZ3"/>
<dbReference type="SMART" id="SM00086">
    <property type="entry name" value="PAC"/>
    <property type="match status" value="2"/>
</dbReference>
<evidence type="ECO:0000256" key="5">
    <source>
        <dbReference type="ARBA" id="ARBA00022777"/>
    </source>
</evidence>
<dbReference type="SMART" id="SM00448">
    <property type="entry name" value="REC"/>
    <property type="match status" value="1"/>
</dbReference>
<evidence type="ECO:0000256" key="8">
    <source>
        <dbReference type="SAM" id="Coils"/>
    </source>
</evidence>
<keyword evidence="4" id="KW-0808">Transferase</keyword>
<dbReference type="Pfam" id="PF00072">
    <property type="entry name" value="Response_reg"/>
    <property type="match status" value="1"/>
</dbReference>
<feature type="domain" description="Response regulatory" evidence="10">
    <location>
        <begin position="555"/>
        <end position="669"/>
    </location>
</feature>
<dbReference type="Gene3D" id="3.30.565.10">
    <property type="entry name" value="Histidine kinase-like ATPase, C-terminal domain"/>
    <property type="match status" value="1"/>
</dbReference>
<dbReference type="CDD" id="cd16922">
    <property type="entry name" value="HATPase_EvgS-ArcB-TorS-like"/>
    <property type="match status" value="1"/>
</dbReference>
<evidence type="ECO:0000256" key="3">
    <source>
        <dbReference type="ARBA" id="ARBA00022553"/>
    </source>
</evidence>
<keyword evidence="12" id="KW-1185">Reference proteome</keyword>
<dbReference type="PANTHER" id="PTHR43047">
    <property type="entry name" value="TWO-COMPONENT HISTIDINE PROTEIN KINASE"/>
    <property type="match status" value="1"/>
</dbReference>
<dbReference type="CDD" id="cd17546">
    <property type="entry name" value="REC_hyHK_CKI1_RcsC-like"/>
    <property type="match status" value="1"/>
</dbReference>
<dbReference type="InterPro" id="IPR036890">
    <property type="entry name" value="HATPase_C_sf"/>
</dbReference>
<evidence type="ECO:0000259" key="10">
    <source>
        <dbReference type="PROSITE" id="PS50110"/>
    </source>
</evidence>
<evidence type="ECO:0000313" key="12">
    <source>
        <dbReference type="Proteomes" id="UP001333710"/>
    </source>
</evidence>
<dbReference type="InterPro" id="IPR011006">
    <property type="entry name" value="CheY-like_superfamily"/>
</dbReference>
<dbReference type="PRINTS" id="PR00344">
    <property type="entry name" value="BCTRLSENSOR"/>
</dbReference>
<dbReference type="Gene3D" id="3.40.50.2300">
    <property type="match status" value="1"/>
</dbReference>
<dbReference type="SUPFAM" id="SSF52172">
    <property type="entry name" value="CheY-like"/>
    <property type="match status" value="1"/>
</dbReference>
<name>A0AA48HRZ3_9ALTE</name>
<evidence type="ECO:0000256" key="2">
    <source>
        <dbReference type="ARBA" id="ARBA00012438"/>
    </source>
</evidence>
<evidence type="ECO:0000256" key="7">
    <source>
        <dbReference type="PROSITE-ProRule" id="PRU00169"/>
    </source>
</evidence>
<dbReference type="InterPro" id="IPR003661">
    <property type="entry name" value="HisK_dim/P_dom"/>
</dbReference>
<dbReference type="CDD" id="cd00130">
    <property type="entry name" value="PAS"/>
    <property type="match status" value="1"/>
</dbReference>
<dbReference type="InterPro" id="IPR035965">
    <property type="entry name" value="PAS-like_dom_sf"/>
</dbReference>
<dbReference type="InterPro" id="IPR000014">
    <property type="entry name" value="PAS"/>
</dbReference>
<accession>A0AA48HRZ3</accession>
<keyword evidence="8" id="KW-0175">Coiled coil</keyword>
<dbReference type="PROSITE" id="PS50110">
    <property type="entry name" value="RESPONSE_REGULATORY"/>
    <property type="match status" value="1"/>
</dbReference>